<dbReference type="EMBL" id="JACGWJ010000813">
    <property type="protein sequence ID" value="KAL0288067.1"/>
    <property type="molecule type" value="Genomic_DNA"/>
</dbReference>
<feature type="compositionally biased region" description="Basic and acidic residues" evidence="1">
    <location>
        <begin position="20"/>
        <end position="35"/>
    </location>
</feature>
<sequence>MRFQSSRSGSGRVGPTERVWPTERDGRSKTGRNDPKWLNFGGEMGHNGASPVVHVVELGRELRVDMQLAA</sequence>
<dbReference type="AlphaFoldDB" id="A0AAW2J202"/>
<evidence type="ECO:0000256" key="1">
    <source>
        <dbReference type="SAM" id="MobiDB-lite"/>
    </source>
</evidence>
<proteinExistence type="predicted"/>
<feature type="region of interest" description="Disordered" evidence="1">
    <location>
        <begin position="1"/>
        <end position="45"/>
    </location>
</feature>
<reference evidence="2" key="2">
    <citation type="journal article" date="2024" name="Plant">
        <title>Genomic evolution and insights into agronomic trait innovations of Sesamum species.</title>
        <authorList>
            <person name="Miao H."/>
            <person name="Wang L."/>
            <person name="Qu L."/>
            <person name="Liu H."/>
            <person name="Sun Y."/>
            <person name="Le M."/>
            <person name="Wang Q."/>
            <person name="Wei S."/>
            <person name="Zheng Y."/>
            <person name="Lin W."/>
            <person name="Duan Y."/>
            <person name="Cao H."/>
            <person name="Xiong S."/>
            <person name="Wang X."/>
            <person name="Wei L."/>
            <person name="Li C."/>
            <person name="Ma Q."/>
            <person name="Ju M."/>
            <person name="Zhao R."/>
            <person name="Li G."/>
            <person name="Mu C."/>
            <person name="Tian Q."/>
            <person name="Mei H."/>
            <person name="Zhang T."/>
            <person name="Gao T."/>
            <person name="Zhang H."/>
        </authorList>
    </citation>
    <scope>NUCLEOTIDE SEQUENCE</scope>
    <source>
        <strain evidence="2">G02</strain>
    </source>
</reference>
<organism evidence="2">
    <name type="scientific">Sesamum radiatum</name>
    <name type="common">Black benniseed</name>
    <dbReference type="NCBI Taxonomy" id="300843"/>
    <lineage>
        <taxon>Eukaryota</taxon>
        <taxon>Viridiplantae</taxon>
        <taxon>Streptophyta</taxon>
        <taxon>Embryophyta</taxon>
        <taxon>Tracheophyta</taxon>
        <taxon>Spermatophyta</taxon>
        <taxon>Magnoliopsida</taxon>
        <taxon>eudicotyledons</taxon>
        <taxon>Gunneridae</taxon>
        <taxon>Pentapetalae</taxon>
        <taxon>asterids</taxon>
        <taxon>lamiids</taxon>
        <taxon>Lamiales</taxon>
        <taxon>Pedaliaceae</taxon>
        <taxon>Sesamum</taxon>
    </lineage>
</organism>
<reference evidence="2" key="1">
    <citation type="submission" date="2020-06" db="EMBL/GenBank/DDBJ databases">
        <authorList>
            <person name="Li T."/>
            <person name="Hu X."/>
            <person name="Zhang T."/>
            <person name="Song X."/>
            <person name="Zhang H."/>
            <person name="Dai N."/>
            <person name="Sheng W."/>
            <person name="Hou X."/>
            <person name="Wei L."/>
        </authorList>
    </citation>
    <scope>NUCLEOTIDE SEQUENCE</scope>
    <source>
        <strain evidence="2">G02</strain>
        <tissue evidence="2">Leaf</tissue>
    </source>
</reference>
<comment type="caution">
    <text evidence="2">The sequence shown here is derived from an EMBL/GenBank/DDBJ whole genome shotgun (WGS) entry which is preliminary data.</text>
</comment>
<evidence type="ECO:0000313" key="2">
    <source>
        <dbReference type="EMBL" id="KAL0288067.1"/>
    </source>
</evidence>
<protein>
    <submittedName>
        <fullName evidence="2">Uncharacterized protein</fullName>
    </submittedName>
</protein>
<gene>
    <name evidence="2" type="ORF">Sradi_7108100</name>
</gene>
<accession>A0AAW2J202</accession>
<name>A0AAW2J202_SESRA</name>